<evidence type="ECO:0000313" key="2">
    <source>
        <dbReference type="Proteomes" id="UP001210231"/>
    </source>
</evidence>
<protein>
    <recommendedName>
        <fullName evidence="3">Fibronectin type-III domain-containing protein</fullName>
    </recommendedName>
</protein>
<dbReference type="PROSITE" id="PS51257">
    <property type="entry name" value="PROKAR_LIPOPROTEIN"/>
    <property type="match status" value="1"/>
</dbReference>
<dbReference type="EMBL" id="JAQGEF010000001">
    <property type="protein sequence ID" value="MDA3613357.1"/>
    <property type="molecule type" value="Genomic_DNA"/>
</dbReference>
<name>A0ABT4UET2_9BACT</name>
<evidence type="ECO:0008006" key="3">
    <source>
        <dbReference type="Google" id="ProtNLM"/>
    </source>
</evidence>
<sequence length="401" mass="44895">MKSIKILLLISFSILYSCTKDKKNVNEENEITSLKVEVNNVSSSSCKIKYTISKSDTLGIIEYGVVWGEEVSPVVGNDQGQTTIGLIEYDFFVENLKSATTYNARAFVKKSNGSIIYSDNVKFTTQNEIEKPITTLKVAVDSVSGSKSKIKYSIDASDTSGVIEYGIVWGENENPIVGTGNQLFKTDTLEYDFWVNNLNCRTNYNTRAYIKKRNGSVIYSGNLKFTTFRTDDRFVKELSFSKGAQLNTFLASETITRNFGKHVLYFANNLILPEGLYLYAKFTNVKGTILATTKDGTRSFKDGDTLHLPKYNLIKDPSTFYNIDSPNRVIFEPGPDVHPSSLDPNYVIFAIGTINIYVGGTINNTVTNYNCLYQYRGYSTNTNLWMVLESVVDGNCAKCNL</sequence>
<dbReference type="Gene3D" id="2.60.40.10">
    <property type="entry name" value="Immunoglobulins"/>
    <property type="match status" value="1"/>
</dbReference>
<reference evidence="1 2" key="1">
    <citation type="submission" date="2022-12" db="EMBL/GenBank/DDBJ databases">
        <title>Chitinophagaceae gen. sp. nov., a new member of the family Chitinophagaceae, isolated from soil in a chemical factory.</title>
        <authorList>
            <person name="Ke Z."/>
        </authorList>
    </citation>
    <scope>NUCLEOTIDE SEQUENCE [LARGE SCALE GENOMIC DNA]</scope>
    <source>
        <strain evidence="1 2">LY-5</strain>
    </source>
</reference>
<gene>
    <name evidence="1" type="ORF">O3P16_00945</name>
</gene>
<dbReference type="InterPro" id="IPR013783">
    <property type="entry name" value="Ig-like_fold"/>
</dbReference>
<accession>A0ABT4UET2</accession>
<organism evidence="1 2">
    <name type="scientific">Polluticaenibacter yanchengensis</name>
    <dbReference type="NCBI Taxonomy" id="3014562"/>
    <lineage>
        <taxon>Bacteria</taxon>
        <taxon>Pseudomonadati</taxon>
        <taxon>Bacteroidota</taxon>
        <taxon>Chitinophagia</taxon>
        <taxon>Chitinophagales</taxon>
        <taxon>Chitinophagaceae</taxon>
        <taxon>Polluticaenibacter</taxon>
    </lineage>
</organism>
<dbReference type="RefSeq" id="WP_407029689.1">
    <property type="nucleotide sequence ID" value="NZ_JAQGEF010000001.1"/>
</dbReference>
<proteinExistence type="predicted"/>
<dbReference type="SUPFAM" id="SSF49265">
    <property type="entry name" value="Fibronectin type III"/>
    <property type="match status" value="1"/>
</dbReference>
<dbReference type="InterPro" id="IPR036116">
    <property type="entry name" value="FN3_sf"/>
</dbReference>
<keyword evidence="2" id="KW-1185">Reference proteome</keyword>
<comment type="caution">
    <text evidence="1">The sequence shown here is derived from an EMBL/GenBank/DDBJ whole genome shotgun (WGS) entry which is preliminary data.</text>
</comment>
<evidence type="ECO:0000313" key="1">
    <source>
        <dbReference type="EMBL" id="MDA3613357.1"/>
    </source>
</evidence>
<dbReference type="Proteomes" id="UP001210231">
    <property type="component" value="Unassembled WGS sequence"/>
</dbReference>